<protein>
    <submittedName>
        <fullName evidence="1">Uncharacterized protein</fullName>
    </submittedName>
</protein>
<keyword evidence="2" id="KW-1185">Reference proteome</keyword>
<proteinExistence type="predicted"/>
<dbReference type="Proteomes" id="UP001595698">
    <property type="component" value="Unassembled WGS sequence"/>
</dbReference>
<dbReference type="EMBL" id="JBHSBC010000004">
    <property type="protein sequence ID" value="MFC3979852.1"/>
    <property type="molecule type" value="Genomic_DNA"/>
</dbReference>
<sequence length="138" mass="15301">MDPLVLAAGTALVTAMATDAWQDARAGVVALWRRFRPEQAEVVEGELVEAHAELLTARQAGDVETERALAGLWQVRLAHLLREAPESAAELRRLLDEELTPLLSVTEQTRIGSIVMKAVVRDQGRLYQAGRDQHINER</sequence>
<reference evidence="2" key="1">
    <citation type="journal article" date="2019" name="Int. J. Syst. Evol. Microbiol.">
        <title>The Global Catalogue of Microorganisms (GCM) 10K type strain sequencing project: providing services to taxonomists for standard genome sequencing and annotation.</title>
        <authorList>
            <consortium name="The Broad Institute Genomics Platform"/>
            <consortium name="The Broad Institute Genome Sequencing Center for Infectious Disease"/>
            <person name="Wu L."/>
            <person name="Ma J."/>
        </authorList>
    </citation>
    <scope>NUCLEOTIDE SEQUENCE [LARGE SCALE GENOMIC DNA]</scope>
    <source>
        <strain evidence="2">TBRC 7912</strain>
    </source>
</reference>
<evidence type="ECO:0000313" key="1">
    <source>
        <dbReference type="EMBL" id="MFC3979852.1"/>
    </source>
</evidence>
<dbReference type="RefSeq" id="WP_386188716.1">
    <property type="nucleotide sequence ID" value="NZ_JBHSBC010000004.1"/>
</dbReference>
<organism evidence="1 2">
    <name type="scientific">Streptosporangium jomthongense</name>
    <dbReference type="NCBI Taxonomy" id="1193683"/>
    <lineage>
        <taxon>Bacteria</taxon>
        <taxon>Bacillati</taxon>
        <taxon>Actinomycetota</taxon>
        <taxon>Actinomycetes</taxon>
        <taxon>Streptosporangiales</taxon>
        <taxon>Streptosporangiaceae</taxon>
        <taxon>Streptosporangium</taxon>
    </lineage>
</organism>
<evidence type="ECO:0000313" key="2">
    <source>
        <dbReference type="Proteomes" id="UP001595698"/>
    </source>
</evidence>
<accession>A0ABV8EXQ8</accession>
<name>A0ABV8EXQ8_9ACTN</name>
<gene>
    <name evidence="1" type="ORF">ACFOYY_06965</name>
</gene>
<comment type="caution">
    <text evidence="1">The sequence shown here is derived from an EMBL/GenBank/DDBJ whole genome shotgun (WGS) entry which is preliminary data.</text>
</comment>